<dbReference type="SUPFAM" id="SSF46966">
    <property type="entry name" value="Spectrin repeat"/>
    <property type="match status" value="1"/>
</dbReference>
<evidence type="ECO:0000313" key="6">
    <source>
        <dbReference type="Proteomes" id="UP000594454"/>
    </source>
</evidence>
<dbReference type="SUPFAM" id="SSF50978">
    <property type="entry name" value="WD40 repeat-like"/>
    <property type="match status" value="1"/>
</dbReference>
<dbReference type="PANTHER" id="PTHR14107:SF16">
    <property type="entry name" value="AT02583P"/>
    <property type="match status" value="1"/>
</dbReference>
<keyword evidence="6" id="KW-1185">Reference proteome</keyword>
<dbReference type="OrthoDB" id="3367at2759"/>
<dbReference type="PROSITE" id="PS50082">
    <property type="entry name" value="WD_REPEATS_2"/>
    <property type="match status" value="1"/>
</dbReference>
<feature type="region of interest" description="Disordered" evidence="4">
    <location>
        <begin position="657"/>
        <end position="742"/>
    </location>
</feature>
<dbReference type="PROSITE" id="PS50294">
    <property type="entry name" value="WD_REPEATS_REGION"/>
    <property type="match status" value="1"/>
</dbReference>
<feature type="compositionally biased region" description="Polar residues" evidence="4">
    <location>
        <begin position="603"/>
        <end position="619"/>
    </location>
</feature>
<evidence type="ECO:0000256" key="2">
    <source>
        <dbReference type="ARBA" id="ARBA00022737"/>
    </source>
</evidence>
<dbReference type="Proteomes" id="UP000594454">
    <property type="component" value="Chromosome 3"/>
</dbReference>
<reference evidence="5 6" key="1">
    <citation type="submission" date="2020-11" db="EMBL/GenBank/DDBJ databases">
        <authorList>
            <person name="Wallbank WR R."/>
            <person name="Pardo Diaz C."/>
            <person name="Kozak K."/>
            <person name="Martin S."/>
            <person name="Jiggins C."/>
            <person name="Moest M."/>
            <person name="Warren A I."/>
            <person name="Generalovic N T."/>
            <person name="Byers J.R.P. K."/>
            <person name="Montejo-Kovacevich G."/>
            <person name="Yen C E."/>
        </authorList>
    </citation>
    <scope>NUCLEOTIDE SEQUENCE [LARGE SCALE GENOMIC DNA]</scope>
</reference>
<feature type="compositionally biased region" description="Low complexity" evidence="4">
    <location>
        <begin position="723"/>
        <end position="742"/>
    </location>
</feature>
<evidence type="ECO:0000256" key="4">
    <source>
        <dbReference type="SAM" id="MobiDB-lite"/>
    </source>
</evidence>
<feature type="repeat" description="WD" evidence="3">
    <location>
        <begin position="330"/>
        <end position="371"/>
    </location>
</feature>
<feature type="compositionally biased region" description="Basic residues" evidence="4">
    <location>
        <begin position="685"/>
        <end position="694"/>
    </location>
</feature>
<dbReference type="FunCoup" id="A0A7R8YVM0">
    <property type="interactions" value="219"/>
</dbReference>
<feature type="compositionally biased region" description="Low complexity" evidence="4">
    <location>
        <begin position="696"/>
        <end position="711"/>
    </location>
</feature>
<feature type="compositionally biased region" description="Polar residues" evidence="4">
    <location>
        <begin position="712"/>
        <end position="721"/>
    </location>
</feature>
<evidence type="ECO:0000256" key="3">
    <source>
        <dbReference type="PROSITE-ProRule" id="PRU00221"/>
    </source>
</evidence>
<feature type="compositionally biased region" description="Gly residues" evidence="4">
    <location>
        <begin position="563"/>
        <end position="572"/>
    </location>
</feature>
<dbReference type="Pfam" id="PF00435">
    <property type="entry name" value="Spectrin"/>
    <property type="match status" value="1"/>
</dbReference>
<dbReference type="PANTHER" id="PTHR14107">
    <property type="entry name" value="WD REPEAT PROTEIN"/>
    <property type="match status" value="1"/>
</dbReference>
<organism evidence="5 6">
    <name type="scientific">Hermetia illucens</name>
    <name type="common">Black soldier fly</name>
    <dbReference type="NCBI Taxonomy" id="343691"/>
    <lineage>
        <taxon>Eukaryota</taxon>
        <taxon>Metazoa</taxon>
        <taxon>Ecdysozoa</taxon>
        <taxon>Arthropoda</taxon>
        <taxon>Hexapoda</taxon>
        <taxon>Insecta</taxon>
        <taxon>Pterygota</taxon>
        <taxon>Neoptera</taxon>
        <taxon>Endopterygota</taxon>
        <taxon>Diptera</taxon>
        <taxon>Brachycera</taxon>
        <taxon>Stratiomyomorpha</taxon>
        <taxon>Stratiomyidae</taxon>
        <taxon>Hermetiinae</taxon>
        <taxon>Hermetia</taxon>
    </lineage>
</organism>
<feature type="compositionally biased region" description="Low complexity" evidence="4">
    <location>
        <begin position="59"/>
        <end position="104"/>
    </location>
</feature>
<dbReference type="InterPro" id="IPR018159">
    <property type="entry name" value="Spectrin/alpha-actinin"/>
</dbReference>
<feature type="region of interest" description="Disordered" evidence="4">
    <location>
        <begin position="521"/>
        <end position="644"/>
    </location>
</feature>
<dbReference type="Pfam" id="PF00400">
    <property type="entry name" value="WD40"/>
    <property type="match status" value="1"/>
</dbReference>
<evidence type="ECO:0008006" key="7">
    <source>
        <dbReference type="Google" id="ProtNLM"/>
    </source>
</evidence>
<dbReference type="InParanoid" id="A0A7R8YVM0"/>
<dbReference type="AlphaFoldDB" id="A0A7R8YVM0"/>
<gene>
    <name evidence="5" type="ORF">HERILL_LOCUS6862</name>
</gene>
<evidence type="ECO:0000256" key="1">
    <source>
        <dbReference type="ARBA" id="ARBA00022574"/>
    </source>
</evidence>
<dbReference type="InterPro" id="IPR051362">
    <property type="entry name" value="WD_repeat_creC_regulators"/>
</dbReference>
<dbReference type="CDD" id="cd00176">
    <property type="entry name" value="SPEC"/>
    <property type="match status" value="1"/>
</dbReference>
<keyword evidence="2" id="KW-0677">Repeat</keyword>
<feature type="compositionally biased region" description="Low complexity" evidence="4">
    <location>
        <begin position="620"/>
        <end position="642"/>
    </location>
</feature>
<dbReference type="InterPro" id="IPR002017">
    <property type="entry name" value="Spectrin_repeat"/>
</dbReference>
<feature type="compositionally biased region" description="Low complexity" evidence="4">
    <location>
        <begin position="579"/>
        <end position="598"/>
    </location>
</feature>
<dbReference type="FunFam" id="1.20.58.60:FF:000005">
    <property type="entry name" value="Actinin alpha 1"/>
    <property type="match status" value="1"/>
</dbReference>
<dbReference type="SMART" id="SM00320">
    <property type="entry name" value="WD40"/>
    <property type="match status" value="5"/>
</dbReference>
<dbReference type="InterPro" id="IPR015943">
    <property type="entry name" value="WD40/YVTN_repeat-like_dom_sf"/>
</dbReference>
<sequence>MAMQLDPNVKDDLKTQFVTREGTYRLMTLSEYSRPSRVGYTNSQSSPQVRVSIVTLPNAPQQAPSSSAPGAGNGSSASAAAGNATSSQGATGTSASTSTAAPAGVGSNSIESRLHGMHMNDPNGMNGAPMCGGDRICFNFGKELYVYAFRGVKKGSELSKPIDKKLYKGTNPSCHDFNATTATPDGAPLLVGFTTGQIQLAQPGRQPGKLYNEERLIDKTKVTCLKWLPGSPNLFLASHASGHLYLYNEELPCTPTAPNYQPFKMGDGYTILTCKSKSTRNPLYKWVFGTENCSINEFSFSPCGSNLAIVSQDGFLRVFHYDTMELLGIARSYFGGFLCVCWSPDGKYIVVGGEDDLVTVWSLHERRVVARGQGHRSWVSVVAFDPYTTSYTNWDGPDFSDDENPMSGDYRYCGNDHSNYDLYDCEKNCNGRRPNSASFRDSLAQDKLATSYRLGSVSQDTQLCLWDITEDVLRHPLTLRQRVNSSATNDISSTTATGGGNIQLNGDVMNDVKVIKPIATTNTTNNTNNKDDNSCNTSSKNSSNSSSSKFSTANCTISSSNDSGGGGGGGGNSNCNFEQNNKNSTSSISNKQNSSNKQAICVGNSTSKSDTVIGTGQTVDNSTTTNKSSSGSSSKSSDSSSGLSAFNSLTQRLSNFTFGSDKKSSSSTTATNNEHHHSHQNNNRQNHHNHHRKTFSLSKSSGSYHSSSLHHNNFNGTNLDGGNSLTSLKNSKSSQSSSATSTTISTYDPMKLIGTPACPRFDECPLLEPLICKKIAHERLTALIFREDCFLTACQDGFIYTWARPGYSVNARCKRICDQWRQRRCRALGDAERILEKIDILHLEFAKRAAPFNNWLDGISEGFVDMFIFHMKEEIQGLIQAHDQFKATLGEADKEFNLIVGLVREVGSIAKQHQIHGGLENSYTTVTANDLTGKWEDVRQLVPQRDQTLGNEQQNNEMLRP</sequence>
<dbReference type="InterPro" id="IPR036322">
    <property type="entry name" value="WD40_repeat_dom_sf"/>
</dbReference>
<feature type="compositionally biased region" description="Low complexity" evidence="4">
    <location>
        <begin position="521"/>
        <end position="562"/>
    </location>
</feature>
<dbReference type="Gene3D" id="2.130.10.10">
    <property type="entry name" value="YVTN repeat-like/Quinoprotein amine dehydrogenase"/>
    <property type="match status" value="2"/>
</dbReference>
<dbReference type="InterPro" id="IPR001680">
    <property type="entry name" value="WD40_rpt"/>
</dbReference>
<keyword evidence="1 3" id="KW-0853">WD repeat</keyword>
<feature type="region of interest" description="Disordered" evidence="4">
    <location>
        <begin position="59"/>
        <end position="121"/>
    </location>
</feature>
<protein>
    <recommendedName>
        <fullName evidence="7">WD repeat-containing protein 20</fullName>
    </recommendedName>
</protein>
<proteinExistence type="predicted"/>
<accession>A0A7R8YVM0</accession>
<dbReference type="EMBL" id="LR899011">
    <property type="protein sequence ID" value="CAD7083939.1"/>
    <property type="molecule type" value="Genomic_DNA"/>
</dbReference>
<name>A0A7R8YVM0_HERIL</name>
<evidence type="ECO:0000313" key="5">
    <source>
        <dbReference type="EMBL" id="CAD7083939.1"/>
    </source>
</evidence>
<dbReference type="Gene3D" id="1.20.58.60">
    <property type="match status" value="1"/>
</dbReference>
<dbReference type="GO" id="GO:0005737">
    <property type="term" value="C:cytoplasm"/>
    <property type="evidence" value="ECO:0007669"/>
    <property type="project" value="UniProtKB-ARBA"/>
</dbReference>